<proteinExistence type="predicted"/>
<feature type="region of interest" description="Disordered" evidence="1">
    <location>
        <begin position="99"/>
        <end position="119"/>
    </location>
</feature>
<dbReference type="AlphaFoldDB" id="A0A7T0FYU4"/>
<evidence type="ECO:0000313" key="3">
    <source>
        <dbReference type="Proteomes" id="UP000594688"/>
    </source>
</evidence>
<dbReference type="EMBL" id="CP048685">
    <property type="protein sequence ID" value="QPJ60604.1"/>
    <property type="molecule type" value="Genomic_DNA"/>
</dbReference>
<protein>
    <submittedName>
        <fullName evidence="2">Uncharacterized protein</fullName>
    </submittedName>
</protein>
<gene>
    <name evidence="2" type="ORF">G3M70_01360</name>
</gene>
<dbReference type="Proteomes" id="UP000594688">
    <property type="component" value="Chromosome"/>
</dbReference>
<sequence length="119" mass="13924">MNQGLSAALDPRGLRILKRKLMSGEISPQVFKEVIKRQMVKQALRSRPQVGENIWSGFLNSARKLWKRDEVEVPDEFLPGPLDMEELFTLARIKSKKLKEMQKEKEASKRKQPRFVKEF</sequence>
<organism evidence="2 3">
    <name type="scientific">Candidatus Nitronauta litoralis</name>
    <dbReference type="NCBI Taxonomy" id="2705533"/>
    <lineage>
        <taxon>Bacteria</taxon>
        <taxon>Pseudomonadati</taxon>
        <taxon>Nitrospinota/Tectimicrobiota group</taxon>
        <taxon>Nitrospinota</taxon>
        <taxon>Nitrospinia</taxon>
        <taxon>Nitrospinales</taxon>
        <taxon>Nitrospinaceae</taxon>
        <taxon>Candidatus Nitronauta</taxon>
    </lineage>
</organism>
<evidence type="ECO:0000256" key="1">
    <source>
        <dbReference type="SAM" id="MobiDB-lite"/>
    </source>
</evidence>
<evidence type="ECO:0000313" key="2">
    <source>
        <dbReference type="EMBL" id="QPJ60604.1"/>
    </source>
</evidence>
<accession>A0A7T0FYU4</accession>
<reference evidence="2 3" key="1">
    <citation type="submission" date="2020-02" db="EMBL/GenBank/DDBJ databases">
        <title>Genomic and physiological characterization of two novel Nitrospinaceae genera.</title>
        <authorList>
            <person name="Mueller A.J."/>
            <person name="Jung M.-Y."/>
            <person name="Strachan C.R."/>
            <person name="Herbold C.W."/>
            <person name="Kirkegaard R.H."/>
            <person name="Daims H."/>
        </authorList>
    </citation>
    <scope>NUCLEOTIDE SEQUENCE [LARGE SCALE GENOMIC DNA]</scope>
    <source>
        <strain evidence="2">EB</strain>
    </source>
</reference>
<dbReference type="KEGG" id="nli:G3M70_01360"/>
<name>A0A7T0FYU4_9BACT</name>